<keyword evidence="4 6" id="KW-0067">ATP-binding</keyword>
<comment type="similarity">
    <text evidence="1">Belongs to the ABC transporter superfamily.</text>
</comment>
<evidence type="ECO:0000256" key="4">
    <source>
        <dbReference type="ARBA" id="ARBA00022840"/>
    </source>
</evidence>
<dbReference type="Pfam" id="PF00005">
    <property type="entry name" value="ABC_tran"/>
    <property type="match status" value="1"/>
</dbReference>
<dbReference type="InterPro" id="IPR003593">
    <property type="entry name" value="AAA+_ATPase"/>
</dbReference>
<dbReference type="InterPro" id="IPR027417">
    <property type="entry name" value="P-loop_NTPase"/>
</dbReference>
<dbReference type="AlphaFoldDB" id="A0A519BDX2"/>
<evidence type="ECO:0000256" key="2">
    <source>
        <dbReference type="ARBA" id="ARBA00022448"/>
    </source>
</evidence>
<keyword evidence="2" id="KW-0813">Transport</keyword>
<dbReference type="SUPFAM" id="SSF52540">
    <property type="entry name" value="P-loop containing nucleoside triphosphate hydrolases"/>
    <property type="match status" value="1"/>
</dbReference>
<evidence type="ECO:0000313" key="6">
    <source>
        <dbReference type="EMBL" id="RZD15448.1"/>
    </source>
</evidence>
<dbReference type="CDD" id="cd03230">
    <property type="entry name" value="ABC_DR_subfamily_A"/>
    <property type="match status" value="1"/>
</dbReference>
<proteinExistence type="inferred from homology"/>
<dbReference type="PANTHER" id="PTHR42711:SF5">
    <property type="entry name" value="ABC TRANSPORTER ATP-BINDING PROTEIN NATA"/>
    <property type="match status" value="1"/>
</dbReference>
<dbReference type="PROSITE" id="PS50893">
    <property type="entry name" value="ABC_TRANSPORTER_2"/>
    <property type="match status" value="1"/>
</dbReference>
<gene>
    <name evidence="6" type="ORF">EVJ47_04025</name>
</gene>
<dbReference type="InterPro" id="IPR050763">
    <property type="entry name" value="ABC_transporter_ATP-binding"/>
</dbReference>
<dbReference type="PANTHER" id="PTHR42711">
    <property type="entry name" value="ABC TRANSPORTER ATP-BINDING PROTEIN"/>
    <property type="match status" value="1"/>
</dbReference>
<evidence type="ECO:0000256" key="3">
    <source>
        <dbReference type="ARBA" id="ARBA00022741"/>
    </source>
</evidence>
<name>A0A519BDX2_9DELT</name>
<keyword evidence="3" id="KW-0547">Nucleotide-binding</keyword>
<feature type="domain" description="ABC transporter" evidence="5">
    <location>
        <begin position="18"/>
        <end position="251"/>
    </location>
</feature>
<organism evidence="6 7">
    <name type="scientific">Candidatus Acidulodesulfobacterium ferriphilum</name>
    <dbReference type="NCBI Taxonomy" id="2597223"/>
    <lineage>
        <taxon>Bacteria</taxon>
        <taxon>Deltaproteobacteria</taxon>
        <taxon>Candidatus Acidulodesulfobacterales</taxon>
        <taxon>Candidatus Acidulodesulfobacterium</taxon>
    </lineage>
</organism>
<sequence length="333" mass="37867">MLKQELNKEQANNDKQVIRLNNIHKDYKLRGGYLFKALIDINFSVKEGEVLTIVGHNGAGKSTLIKIIMGLTKLTSGGIKIFDMDVSRMLPKNIKARIGYIPEAVSFYGNLSGFEIMRFFGKLNNIYNKKLFEELLYNAGILKSANKKVITYSKGMRQRLAFAVSRIKNPELYIFDEPTSGMDPSGINEFVSLVKLINNEGKTVILTSHILPEVEDISSRICVMLNGRVAALGNIPELAAELGLTSKINLRFKENVRPDRNWLDMIKTEQLVTDYLIDDKNSTMDLKFLEENRIKLINEVFGKYNNDLADMTMQKPGLFEIYNYFSIKKVSND</sequence>
<evidence type="ECO:0000256" key="1">
    <source>
        <dbReference type="ARBA" id="ARBA00005417"/>
    </source>
</evidence>
<dbReference type="InterPro" id="IPR003439">
    <property type="entry name" value="ABC_transporter-like_ATP-bd"/>
</dbReference>
<protein>
    <submittedName>
        <fullName evidence="6">ABC transporter ATP-binding protein</fullName>
    </submittedName>
</protein>
<reference evidence="6 7" key="1">
    <citation type="submission" date="2019-01" db="EMBL/GenBank/DDBJ databases">
        <title>Insights into ecological role of a new deltaproteobacterial order Candidatus Sinidesulfobacterales (Sva0485) by metagenomics and metatranscriptomics.</title>
        <authorList>
            <person name="Tan S."/>
            <person name="Liu J."/>
            <person name="Fang Y."/>
            <person name="Hedlund B.P."/>
            <person name="Lian Z.H."/>
            <person name="Huang L.Y."/>
            <person name="Li J.T."/>
            <person name="Huang L.N."/>
            <person name="Li W.J."/>
            <person name="Jiang H.C."/>
            <person name="Dong H.L."/>
            <person name="Shu W.S."/>
        </authorList>
    </citation>
    <scope>NUCLEOTIDE SEQUENCE [LARGE SCALE GENOMIC DNA]</scope>
    <source>
        <strain evidence="6">AP3</strain>
    </source>
</reference>
<comment type="caution">
    <text evidence="6">The sequence shown here is derived from an EMBL/GenBank/DDBJ whole genome shotgun (WGS) entry which is preliminary data.</text>
</comment>
<dbReference type="Gene3D" id="3.40.50.300">
    <property type="entry name" value="P-loop containing nucleotide triphosphate hydrolases"/>
    <property type="match status" value="1"/>
</dbReference>
<dbReference type="GO" id="GO:0016887">
    <property type="term" value="F:ATP hydrolysis activity"/>
    <property type="evidence" value="ECO:0007669"/>
    <property type="project" value="InterPro"/>
</dbReference>
<dbReference type="EMBL" id="SGBD01000001">
    <property type="protein sequence ID" value="RZD15448.1"/>
    <property type="molecule type" value="Genomic_DNA"/>
</dbReference>
<dbReference type="SMART" id="SM00382">
    <property type="entry name" value="AAA"/>
    <property type="match status" value="1"/>
</dbReference>
<dbReference type="GO" id="GO:0005524">
    <property type="term" value="F:ATP binding"/>
    <property type="evidence" value="ECO:0007669"/>
    <property type="project" value="UniProtKB-KW"/>
</dbReference>
<evidence type="ECO:0000259" key="5">
    <source>
        <dbReference type="PROSITE" id="PS50893"/>
    </source>
</evidence>
<accession>A0A519BDX2</accession>
<evidence type="ECO:0000313" key="7">
    <source>
        <dbReference type="Proteomes" id="UP000320813"/>
    </source>
</evidence>
<dbReference type="Proteomes" id="UP000320813">
    <property type="component" value="Unassembled WGS sequence"/>
</dbReference>